<dbReference type="EMBL" id="CDPU01000090">
    <property type="protein sequence ID" value="CEO57193.1"/>
    <property type="molecule type" value="Genomic_DNA"/>
</dbReference>
<protein>
    <submittedName>
        <fullName evidence="1">Uncharacterized protein</fullName>
    </submittedName>
</protein>
<gene>
    <name evidence="1" type="ORF">BN869_000013251_1</name>
</gene>
<organism evidence="1">
    <name type="scientific">Bionectria ochroleuca</name>
    <name type="common">Gliocladium roseum</name>
    <dbReference type="NCBI Taxonomy" id="29856"/>
    <lineage>
        <taxon>Eukaryota</taxon>
        <taxon>Fungi</taxon>
        <taxon>Dikarya</taxon>
        <taxon>Ascomycota</taxon>
        <taxon>Pezizomycotina</taxon>
        <taxon>Sordariomycetes</taxon>
        <taxon>Hypocreomycetidae</taxon>
        <taxon>Hypocreales</taxon>
        <taxon>Bionectriaceae</taxon>
        <taxon>Clonostachys</taxon>
    </lineage>
</organism>
<name>A0A0B7KHY9_BIOOC</name>
<dbReference type="AlphaFoldDB" id="A0A0B7KHY9"/>
<sequence length="88" mass="10049">MLFAYLRYIATKRCFMPFWNWSFEPIAGTNIQSANIQYIAIYLEETMRFLGGGIIKWSADALDFLHTLQSGQLPSTSASEKMGKFTVL</sequence>
<evidence type="ECO:0000313" key="1">
    <source>
        <dbReference type="EMBL" id="CEO57193.1"/>
    </source>
</evidence>
<proteinExistence type="predicted"/>
<reference evidence="1" key="1">
    <citation type="submission" date="2015-01" db="EMBL/GenBank/DDBJ databases">
        <authorList>
            <person name="Durling Mikael"/>
        </authorList>
    </citation>
    <scope>NUCLEOTIDE SEQUENCE</scope>
</reference>
<accession>A0A0B7KHY9</accession>